<accession>A0A931B789</accession>
<feature type="compositionally biased region" description="Basic and acidic residues" evidence="1">
    <location>
        <begin position="224"/>
        <end position="237"/>
    </location>
</feature>
<evidence type="ECO:0000313" key="3">
    <source>
        <dbReference type="Proteomes" id="UP000657385"/>
    </source>
</evidence>
<feature type="region of interest" description="Disordered" evidence="1">
    <location>
        <begin position="188"/>
        <end position="254"/>
    </location>
</feature>
<dbReference type="Pfam" id="PF17258">
    <property type="entry name" value="DUF5324"/>
    <property type="match status" value="1"/>
</dbReference>
<sequence>MSRIDAAREAASRTREQLTPYAVSAKDTAAQYADEARHRLAPVIGSAVEHARLAAQGTVQGQVVPLWEQARANVPAPVVDAGNTVGKAAGRARAAARQARAVALDQILPAAQTAVHEVHDRSAAALPVVRGEVSLAEIEALTAAHARANARRGRWLRRGITLLALGAMAGGGLAAWKWYQKQSNPDWLVEPPTTPIPLRETGPQPGGSSASSTVDGSLPLDPEVAAKEAEGGEKGDQGDEAGAAKGSKDQRPKH</sequence>
<comment type="caution">
    <text evidence="2">The sequence shown here is derived from an EMBL/GenBank/DDBJ whole genome shotgun (WGS) entry which is preliminary data.</text>
</comment>
<reference evidence="2" key="1">
    <citation type="submission" date="2020-11" db="EMBL/GenBank/DDBJ databases">
        <title>Isolation and identification of active actinomycetes.</title>
        <authorList>
            <person name="Yu B."/>
        </authorList>
    </citation>
    <scope>NUCLEOTIDE SEQUENCE</scope>
    <source>
        <strain evidence="2">NEAU-YB345</strain>
    </source>
</reference>
<name>A0A931B789_9ACTN</name>
<dbReference type="AlphaFoldDB" id="A0A931B789"/>
<dbReference type="RefSeq" id="WP_196193348.1">
    <property type="nucleotide sequence ID" value="NZ_JADPRT010000003.1"/>
</dbReference>
<dbReference type="InterPro" id="IPR035214">
    <property type="entry name" value="DUF5324"/>
</dbReference>
<evidence type="ECO:0000313" key="2">
    <source>
        <dbReference type="EMBL" id="MBF9068190.1"/>
    </source>
</evidence>
<organism evidence="2 3">
    <name type="scientific">Streptacidiphilus fuscans</name>
    <dbReference type="NCBI Taxonomy" id="2789292"/>
    <lineage>
        <taxon>Bacteria</taxon>
        <taxon>Bacillati</taxon>
        <taxon>Actinomycetota</taxon>
        <taxon>Actinomycetes</taxon>
        <taxon>Kitasatosporales</taxon>
        <taxon>Streptomycetaceae</taxon>
        <taxon>Streptacidiphilus</taxon>
    </lineage>
</organism>
<feature type="compositionally biased region" description="Polar residues" evidence="1">
    <location>
        <begin position="206"/>
        <end position="215"/>
    </location>
</feature>
<dbReference type="SUPFAM" id="SSF58113">
    <property type="entry name" value="Apolipoprotein A-I"/>
    <property type="match status" value="1"/>
</dbReference>
<evidence type="ECO:0000256" key="1">
    <source>
        <dbReference type="SAM" id="MobiDB-lite"/>
    </source>
</evidence>
<dbReference type="Proteomes" id="UP000657385">
    <property type="component" value="Unassembled WGS sequence"/>
</dbReference>
<gene>
    <name evidence="2" type="ORF">I2501_09085</name>
</gene>
<keyword evidence="3" id="KW-1185">Reference proteome</keyword>
<protein>
    <submittedName>
        <fullName evidence="2">DUF5324 family protein</fullName>
    </submittedName>
</protein>
<dbReference type="EMBL" id="JADPRT010000003">
    <property type="protein sequence ID" value="MBF9068190.1"/>
    <property type="molecule type" value="Genomic_DNA"/>
</dbReference>
<proteinExistence type="predicted"/>